<protein>
    <recommendedName>
        <fullName evidence="9">Lysine decarboxylase</fullName>
    </recommendedName>
</protein>
<dbReference type="PANTHER" id="PTHR45229">
    <property type="entry name" value="CONSTITUTIVE ORNITHINE DECARBOXYLASE"/>
    <property type="match status" value="1"/>
</dbReference>
<evidence type="ECO:0000256" key="3">
    <source>
        <dbReference type="ARBA" id="ARBA00023239"/>
    </source>
</evidence>
<dbReference type="Pfam" id="PF03711">
    <property type="entry name" value="OKR_DC_1_C"/>
    <property type="match status" value="1"/>
</dbReference>
<organism evidence="7 8">
    <name type="scientific">Pseudomonas aeruginosa</name>
    <dbReference type="NCBI Taxonomy" id="287"/>
    <lineage>
        <taxon>Bacteria</taxon>
        <taxon>Pseudomonadati</taxon>
        <taxon>Pseudomonadota</taxon>
        <taxon>Gammaproteobacteria</taxon>
        <taxon>Pseudomonadales</taxon>
        <taxon>Pseudomonadaceae</taxon>
        <taxon>Pseudomonas</taxon>
    </lineage>
</organism>
<dbReference type="EMBL" id="RXTL01000006">
    <property type="protein sequence ID" value="RTS50815.1"/>
    <property type="molecule type" value="Genomic_DNA"/>
</dbReference>
<evidence type="ECO:0000256" key="2">
    <source>
        <dbReference type="ARBA" id="ARBA00022898"/>
    </source>
</evidence>
<evidence type="ECO:0008006" key="9">
    <source>
        <dbReference type="Google" id="ProtNLM"/>
    </source>
</evidence>
<accession>A0ABD7K963</accession>
<evidence type="ECO:0000313" key="7">
    <source>
        <dbReference type="EMBL" id="RTS50815.1"/>
    </source>
</evidence>
<sequence>MYRKEFSMAPGNLLSSDNVGEREVAVEGGYITFKGTSHPSPPAWPACSVRIFLRITSQDSNAIFIDQRFPKKPPHAQTREETGYCQSPTRTLSRSTYNGYPIRVIHSDEFFPATLAFFSGYLNQHASPPSPSGPAATPLSDSPEPLSEEREPLAQAFHQALRAAMQRLAGQDGHHWFFQPAVAASRAAEEAPARRRWQDFSRAPGSCCQSLALRVDLGCPGLDAQGRPASFGVPAQVVSRYLRRHGITPLCTGDYRVLLFLPRDAQPEHARPLVDKLLEFKRWHDEDAPLKQVIPDLLESSPLYNYLGLRELCAMIHEASLRLRLAELAAASVGTAIRGAVSPAALYGYLVNGETEWVELADLGGRVVVSLIGAGPADPPLLLPGDRVPLEPRALVDYLLALRTFGEHFPGFEPLLQGVEVDARGRHVVRCVKPAALALRLAP</sequence>
<keyword evidence="1" id="KW-0210">Decarboxylase</keyword>
<dbReference type="Pfam" id="PF01276">
    <property type="entry name" value="OKR_DC_1"/>
    <property type="match status" value="1"/>
</dbReference>
<dbReference type="AlphaFoldDB" id="A0ABD7K963"/>
<dbReference type="SUPFAM" id="SSF53383">
    <property type="entry name" value="PLP-dependent transferases"/>
    <property type="match status" value="1"/>
</dbReference>
<feature type="domain" description="Orn/Lys/Arg decarboxylase C-terminal" evidence="6">
    <location>
        <begin position="294"/>
        <end position="422"/>
    </location>
</feature>
<reference evidence="7 8" key="1">
    <citation type="submission" date="2018-12" db="EMBL/GenBank/DDBJ databases">
        <title>Pseudomonas aeruginosa Diversity Panel.</title>
        <authorList>
            <person name="Snesrud E."/>
            <person name="Mcgann P."/>
        </authorList>
    </citation>
    <scope>NUCLEOTIDE SEQUENCE [LARGE SCALE GENOMIC DNA]</scope>
    <source>
        <strain evidence="7 8">MRSN6241</strain>
    </source>
</reference>
<keyword evidence="3" id="KW-0456">Lyase</keyword>
<dbReference type="InterPro" id="IPR011193">
    <property type="entry name" value="Orn/lys/arg_de-COase"/>
</dbReference>
<dbReference type="InterPro" id="IPR036633">
    <property type="entry name" value="Prn/Lys/Arg_de-COase_C_sf"/>
</dbReference>
<dbReference type="Gene3D" id="3.90.1150.10">
    <property type="entry name" value="Aspartate Aminotransferase, domain 1"/>
    <property type="match status" value="1"/>
</dbReference>
<dbReference type="Gene3D" id="3.90.100.10">
    <property type="entry name" value="Orn/Lys/Arg decarboxylase, C-terminal domain"/>
    <property type="match status" value="1"/>
</dbReference>
<dbReference type="SUPFAM" id="SSF55904">
    <property type="entry name" value="Ornithine decarboxylase C-terminal domain"/>
    <property type="match status" value="1"/>
</dbReference>
<gene>
    <name evidence="7" type="ORF">DY940_06310</name>
</gene>
<dbReference type="InterPro" id="IPR015422">
    <property type="entry name" value="PyrdxlP-dep_Trfase_small"/>
</dbReference>
<dbReference type="GO" id="GO:0016831">
    <property type="term" value="F:carboxy-lyase activity"/>
    <property type="evidence" value="ECO:0007669"/>
    <property type="project" value="UniProtKB-KW"/>
</dbReference>
<name>A0ABD7K963_PSEAI</name>
<feature type="region of interest" description="Disordered" evidence="4">
    <location>
        <begin position="126"/>
        <end position="151"/>
    </location>
</feature>
<evidence type="ECO:0000259" key="5">
    <source>
        <dbReference type="Pfam" id="PF01276"/>
    </source>
</evidence>
<feature type="compositionally biased region" description="Low complexity" evidence="4">
    <location>
        <begin position="133"/>
        <end position="145"/>
    </location>
</feature>
<dbReference type="InterPro" id="IPR008286">
    <property type="entry name" value="Prn/Lys/Arg_de-COase_C"/>
</dbReference>
<dbReference type="InterPro" id="IPR015424">
    <property type="entry name" value="PyrdxlP-dep_Trfase"/>
</dbReference>
<proteinExistence type="predicted"/>
<dbReference type="Proteomes" id="UP000276985">
    <property type="component" value="Unassembled WGS sequence"/>
</dbReference>
<dbReference type="PANTHER" id="PTHR45229:SF3">
    <property type="entry name" value="BIODEGRADATIVE ARGININE DECARBOXYLASE"/>
    <property type="match status" value="1"/>
</dbReference>
<dbReference type="InterPro" id="IPR000310">
    <property type="entry name" value="Orn/Lys/Arg_deCO2ase_major_dom"/>
</dbReference>
<evidence type="ECO:0000256" key="4">
    <source>
        <dbReference type="SAM" id="MobiDB-lite"/>
    </source>
</evidence>
<evidence type="ECO:0000313" key="8">
    <source>
        <dbReference type="Proteomes" id="UP000276985"/>
    </source>
</evidence>
<feature type="domain" description="Orn/Lys/Arg decarboxylases family 1 pyridoxal-P attachment site" evidence="5">
    <location>
        <begin position="161"/>
        <end position="262"/>
    </location>
</feature>
<evidence type="ECO:0000259" key="6">
    <source>
        <dbReference type="Pfam" id="PF03711"/>
    </source>
</evidence>
<evidence type="ECO:0000256" key="1">
    <source>
        <dbReference type="ARBA" id="ARBA00022793"/>
    </source>
</evidence>
<keyword evidence="2" id="KW-0663">Pyridoxal phosphate</keyword>
<comment type="caution">
    <text evidence="7">The sequence shown here is derived from an EMBL/GenBank/DDBJ whole genome shotgun (WGS) entry which is preliminary data.</text>
</comment>